<evidence type="ECO:0000256" key="1">
    <source>
        <dbReference type="ARBA" id="ARBA00022723"/>
    </source>
</evidence>
<keyword evidence="1 4" id="KW-0479">Metal-binding</keyword>
<dbReference type="PANTHER" id="PTHR37543:SF1">
    <property type="entry name" value="CCCH ZINC FINGER DNA BINDING PROTEIN (AFU_ORTHOLOGUE AFUA_5G12760)"/>
    <property type="match status" value="1"/>
</dbReference>
<name>A0A8K0RHG0_9PLEO</name>
<sequence>MADTMAPLSLLTEQLLLEDRSTSSARDQSLDGDVEDMSAANVSRQAQDDSYVLLLLDLHSHPFLPELLQSPETLTSRLGIAVRKAISQIQPEPEANFRIEVRAYGYAKKLDHGTANKLQLIVCDASLKVRFNFVGVQSSLNHPVSMEQMIQDSCRTALWESSCVQVLLAAGNYPTYHSFLRLSFPKMTIVQGETTGPGVQILLPQYKLIELRNVLIAPSMRDRLAEDYIALKAFHTIAALVSASRLDDSLCFDHRCGLSHTAAIRKAPKHAITTESHTYGLRAPGNLPPYSQVSSDRVPVNEFGFRLDYHIKRPPAAVCRAYKDMDRKPCNWHHLTDECRQGSTCAFDHSELDPDVLLYMRYVAQKQPCKYGSACRRAQCIYGHVCQNHQCLNEEVVDCPFKKFHGVDPTVIWWVKDGLMSNPEDEASMNTPSVEEKDDVTDSFWF</sequence>
<evidence type="ECO:0000313" key="7">
    <source>
        <dbReference type="EMBL" id="KAH7092923.1"/>
    </source>
</evidence>
<dbReference type="InterPro" id="IPR000571">
    <property type="entry name" value="Znf_CCCH"/>
</dbReference>
<evidence type="ECO:0000256" key="2">
    <source>
        <dbReference type="ARBA" id="ARBA00022771"/>
    </source>
</evidence>
<reference evidence="7" key="1">
    <citation type="journal article" date="2021" name="Nat. Commun.">
        <title>Genetic determinants of endophytism in the Arabidopsis root mycobiome.</title>
        <authorList>
            <person name="Mesny F."/>
            <person name="Miyauchi S."/>
            <person name="Thiergart T."/>
            <person name="Pickel B."/>
            <person name="Atanasova L."/>
            <person name="Karlsson M."/>
            <person name="Huettel B."/>
            <person name="Barry K.W."/>
            <person name="Haridas S."/>
            <person name="Chen C."/>
            <person name="Bauer D."/>
            <person name="Andreopoulos W."/>
            <person name="Pangilinan J."/>
            <person name="LaButti K."/>
            <person name="Riley R."/>
            <person name="Lipzen A."/>
            <person name="Clum A."/>
            <person name="Drula E."/>
            <person name="Henrissat B."/>
            <person name="Kohler A."/>
            <person name="Grigoriev I.V."/>
            <person name="Martin F.M."/>
            <person name="Hacquard S."/>
        </authorList>
    </citation>
    <scope>NUCLEOTIDE SEQUENCE</scope>
    <source>
        <strain evidence="7">MPI-SDFR-AT-0120</strain>
    </source>
</reference>
<comment type="caution">
    <text evidence="7">The sequence shown here is derived from an EMBL/GenBank/DDBJ whole genome shotgun (WGS) entry which is preliminary data.</text>
</comment>
<evidence type="ECO:0000256" key="5">
    <source>
        <dbReference type="SAM" id="MobiDB-lite"/>
    </source>
</evidence>
<evidence type="ECO:0000259" key="6">
    <source>
        <dbReference type="PROSITE" id="PS50103"/>
    </source>
</evidence>
<evidence type="ECO:0000313" key="8">
    <source>
        <dbReference type="Proteomes" id="UP000813461"/>
    </source>
</evidence>
<organism evidence="7 8">
    <name type="scientific">Paraphoma chrysanthemicola</name>
    <dbReference type="NCBI Taxonomy" id="798071"/>
    <lineage>
        <taxon>Eukaryota</taxon>
        <taxon>Fungi</taxon>
        <taxon>Dikarya</taxon>
        <taxon>Ascomycota</taxon>
        <taxon>Pezizomycotina</taxon>
        <taxon>Dothideomycetes</taxon>
        <taxon>Pleosporomycetidae</taxon>
        <taxon>Pleosporales</taxon>
        <taxon>Pleosporineae</taxon>
        <taxon>Phaeosphaeriaceae</taxon>
        <taxon>Paraphoma</taxon>
    </lineage>
</organism>
<evidence type="ECO:0000256" key="4">
    <source>
        <dbReference type="PROSITE-ProRule" id="PRU00723"/>
    </source>
</evidence>
<dbReference type="PROSITE" id="PS50103">
    <property type="entry name" value="ZF_C3H1"/>
    <property type="match status" value="1"/>
</dbReference>
<dbReference type="SUPFAM" id="SSF90229">
    <property type="entry name" value="CCCH zinc finger"/>
    <property type="match status" value="1"/>
</dbReference>
<feature type="domain" description="C3H1-type" evidence="6">
    <location>
        <begin position="324"/>
        <end position="352"/>
    </location>
</feature>
<dbReference type="InterPro" id="IPR036855">
    <property type="entry name" value="Znf_CCCH_sf"/>
</dbReference>
<proteinExistence type="predicted"/>
<dbReference type="Pfam" id="PF25543">
    <property type="entry name" value="zf-CCCH_tandem"/>
    <property type="match status" value="1"/>
</dbReference>
<dbReference type="GO" id="GO:0008270">
    <property type="term" value="F:zinc ion binding"/>
    <property type="evidence" value="ECO:0007669"/>
    <property type="project" value="UniProtKB-KW"/>
</dbReference>
<feature type="zinc finger region" description="C3H1-type" evidence="4">
    <location>
        <begin position="324"/>
        <end position="352"/>
    </location>
</feature>
<dbReference type="AlphaFoldDB" id="A0A8K0RHG0"/>
<keyword evidence="8" id="KW-1185">Reference proteome</keyword>
<dbReference type="Pfam" id="PF25542">
    <property type="entry name" value="zf-CCCH_12"/>
    <property type="match status" value="1"/>
</dbReference>
<feature type="region of interest" description="Disordered" evidence="5">
    <location>
        <begin position="424"/>
        <end position="446"/>
    </location>
</feature>
<dbReference type="InterPro" id="IPR057654">
    <property type="entry name" value="Znf-CCCH_tandem"/>
</dbReference>
<dbReference type="EMBL" id="JAGMVJ010000002">
    <property type="protein sequence ID" value="KAH7092923.1"/>
    <property type="molecule type" value="Genomic_DNA"/>
</dbReference>
<gene>
    <name evidence="7" type="ORF">FB567DRAFT_158551</name>
</gene>
<keyword evidence="2 4" id="KW-0863">Zinc-finger</keyword>
<dbReference type="Proteomes" id="UP000813461">
    <property type="component" value="Unassembled WGS sequence"/>
</dbReference>
<dbReference type="OrthoDB" id="3677096at2759"/>
<feature type="compositionally biased region" description="Acidic residues" evidence="5">
    <location>
        <begin position="436"/>
        <end position="446"/>
    </location>
</feature>
<protein>
    <recommendedName>
        <fullName evidence="6">C3H1-type domain-containing protein</fullName>
    </recommendedName>
</protein>
<dbReference type="PANTHER" id="PTHR37543">
    <property type="entry name" value="CCCH ZINC FINGER DNA BINDING PROTEIN (AFU_ORTHOLOGUE AFUA_5G12760)"/>
    <property type="match status" value="1"/>
</dbReference>
<keyword evidence="3 4" id="KW-0862">Zinc</keyword>
<evidence type="ECO:0000256" key="3">
    <source>
        <dbReference type="ARBA" id="ARBA00022833"/>
    </source>
</evidence>
<accession>A0A8K0RHG0</accession>